<comment type="caution">
    <text evidence="1">The sequence shown here is derived from an EMBL/GenBank/DDBJ whole genome shotgun (WGS) entry which is preliminary data.</text>
</comment>
<gene>
    <name evidence="1" type="ORF">DFJ68_2124</name>
</gene>
<evidence type="ECO:0000313" key="2">
    <source>
        <dbReference type="Proteomes" id="UP000278440"/>
    </source>
</evidence>
<accession>A0A495XZU7</accession>
<dbReference type="Proteomes" id="UP000278440">
    <property type="component" value="Unassembled WGS sequence"/>
</dbReference>
<keyword evidence="2" id="KW-1185">Reference proteome</keyword>
<protein>
    <submittedName>
        <fullName evidence="1">Uncharacterized protein</fullName>
    </submittedName>
</protein>
<dbReference type="RefSeq" id="WP_121033046.1">
    <property type="nucleotide sequence ID" value="NZ_RBXT01000001.1"/>
</dbReference>
<evidence type="ECO:0000313" key="1">
    <source>
        <dbReference type="EMBL" id="RKT78675.1"/>
    </source>
</evidence>
<dbReference type="EMBL" id="RBXT01000001">
    <property type="protein sequence ID" value="RKT78675.1"/>
    <property type="molecule type" value="Genomic_DNA"/>
</dbReference>
<proteinExistence type="predicted"/>
<dbReference type="AlphaFoldDB" id="A0A495XZU7"/>
<dbReference type="OrthoDB" id="5183839at2"/>
<organism evidence="1 2">
    <name type="scientific">Terracoccus luteus</name>
    <dbReference type="NCBI Taxonomy" id="53356"/>
    <lineage>
        <taxon>Bacteria</taxon>
        <taxon>Bacillati</taxon>
        <taxon>Actinomycetota</taxon>
        <taxon>Actinomycetes</taxon>
        <taxon>Micrococcales</taxon>
        <taxon>Intrasporangiaceae</taxon>
        <taxon>Terracoccus</taxon>
    </lineage>
</organism>
<name>A0A495XZU7_9MICO</name>
<reference evidence="1 2" key="1">
    <citation type="submission" date="2018-10" db="EMBL/GenBank/DDBJ databases">
        <title>Sequencing the genomes of 1000 actinobacteria strains.</title>
        <authorList>
            <person name="Klenk H.-P."/>
        </authorList>
    </citation>
    <scope>NUCLEOTIDE SEQUENCE [LARGE SCALE GENOMIC DNA]</scope>
    <source>
        <strain evidence="1 2">DSM 44267</strain>
    </source>
</reference>
<sequence length="227" mass="25172">MTLCDWIGERLHEDNYGRPTGVTEVITEGPNSLRAIREDLPPAAIYCAEPNIARVFTPDDLDAALEEMADIQFVVVTKATTVTSPTYTKADALGIAVGGLGTLQDALGRLPDVGAYKSKNHEYVQRRLSINRNIEAWRRVGYDAYEIERPGGLRNLVIITLNPYEVTQEEVYRLIEAYPEIDVDALVNTNSSCHGFSRATLDAVSHAGVEITTFPEFLSSLRDPWES</sequence>